<protein>
    <recommendedName>
        <fullName evidence="2">RRM domain-containing protein</fullName>
    </recommendedName>
</protein>
<keyword evidence="4" id="KW-1185">Reference proteome</keyword>
<dbReference type="InterPro" id="IPR012677">
    <property type="entry name" value="Nucleotide-bd_a/b_plait_sf"/>
</dbReference>
<dbReference type="PANTHER" id="PTHR36309">
    <property type="entry name" value="RNA-BINDING (RRM/RBD/RNP MOTIFS) FAMILY PROTEIN"/>
    <property type="match status" value="1"/>
</dbReference>
<dbReference type="InterPro" id="IPR053316">
    <property type="entry name" value="Epigenetic_reg_gene_expr"/>
</dbReference>
<dbReference type="InterPro" id="IPR035979">
    <property type="entry name" value="RBD_domain_sf"/>
</dbReference>
<reference evidence="3 4" key="1">
    <citation type="submission" date="2024-04" db="EMBL/GenBank/DDBJ databases">
        <title>The reference genome of an endangered Asteraceae, Deinandra increscens subsp. villosa, native to the Central Coast of California.</title>
        <authorList>
            <person name="Guilliams M."/>
            <person name="Hasenstab-Lehman K."/>
            <person name="Meyer R."/>
            <person name="Mcevoy S."/>
        </authorList>
    </citation>
    <scope>NUCLEOTIDE SEQUENCE [LARGE SCALE GENOMIC DNA]</scope>
    <source>
        <tissue evidence="3">Leaf</tissue>
    </source>
</reference>
<dbReference type="Gene3D" id="3.30.70.330">
    <property type="match status" value="1"/>
</dbReference>
<evidence type="ECO:0000313" key="4">
    <source>
        <dbReference type="Proteomes" id="UP001408789"/>
    </source>
</evidence>
<feature type="domain" description="RRM" evidence="2">
    <location>
        <begin position="18"/>
        <end position="100"/>
    </location>
</feature>
<dbReference type="SUPFAM" id="SSF54928">
    <property type="entry name" value="RNA-binding domain, RBD"/>
    <property type="match status" value="1"/>
</dbReference>
<evidence type="ECO:0000256" key="1">
    <source>
        <dbReference type="PROSITE-ProRule" id="PRU00176"/>
    </source>
</evidence>
<accession>A0AAP0CRV8</accession>
<dbReference type="Proteomes" id="UP001408789">
    <property type="component" value="Unassembled WGS sequence"/>
</dbReference>
<name>A0AAP0CRV8_9ASTR</name>
<organism evidence="3 4">
    <name type="scientific">Deinandra increscens subsp. villosa</name>
    <dbReference type="NCBI Taxonomy" id="3103831"/>
    <lineage>
        <taxon>Eukaryota</taxon>
        <taxon>Viridiplantae</taxon>
        <taxon>Streptophyta</taxon>
        <taxon>Embryophyta</taxon>
        <taxon>Tracheophyta</taxon>
        <taxon>Spermatophyta</taxon>
        <taxon>Magnoliopsida</taxon>
        <taxon>eudicotyledons</taxon>
        <taxon>Gunneridae</taxon>
        <taxon>Pentapetalae</taxon>
        <taxon>asterids</taxon>
        <taxon>campanulids</taxon>
        <taxon>Asterales</taxon>
        <taxon>Asteraceae</taxon>
        <taxon>Asteroideae</taxon>
        <taxon>Heliantheae alliance</taxon>
        <taxon>Madieae</taxon>
        <taxon>Madiinae</taxon>
        <taxon>Deinandra</taxon>
    </lineage>
</organism>
<dbReference type="GO" id="GO:0003723">
    <property type="term" value="F:RNA binding"/>
    <property type="evidence" value="ECO:0007669"/>
    <property type="project" value="UniProtKB-UniRule"/>
</dbReference>
<proteinExistence type="predicted"/>
<dbReference type="CDD" id="cd00590">
    <property type="entry name" value="RRM_SF"/>
    <property type="match status" value="1"/>
</dbReference>
<dbReference type="AlphaFoldDB" id="A0AAP0CRV8"/>
<dbReference type="PROSITE" id="PS50102">
    <property type="entry name" value="RRM"/>
    <property type="match status" value="1"/>
</dbReference>
<dbReference type="EMBL" id="JBCNJP010000019">
    <property type="protein sequence ID" value="KAK9061870.1"/>
    <property type="molecule type" value="Genomic_DNA"/>
</dbReference>
<dbReference type="PANTHER" id="PTHR36309:SF1">
    <property type="entry name" value="RNA-BINDING (RRM_RBD_RNP MOTIFS) FAMILY PROTEIN"/>
    <property type="match status" value="1"/>
</dbReference>
<keyword evidence="1" id="KW-0694">RNA-binding</keyword>
<dbReference type="InterPro" id="IPR000504">
    <property type="entry name" value="RRM_dom"/>
</dbReference>
<comment type="caution">
    <text evidence="3">The sequence shown here is derived from an EMBL/GenBank/DDBJ whole genome shotgun (WGS) entry which is preliminary data.</text>
</comment>
<evidence type="ECO:0000259" key="2">
    <source>
        <dbReference type="PROSITE" id="PS50102"/>
    </source>
</evidence>
<gene>
    <name evidence="3" type="ORF">SSX86_019054</name>
</gene>
<sequence length="197" mass="22735">MGQSAEEEYAAFEEKVKRTIYVDNLSPQVTKAVLENALNQFGNVTDVQFIPNYFKSCCVYAALVEMESTKQAAEIIREMSDSPLMISGMPRPVRAQEAKIEMFDDRPKKRQREIKCYWMNPSHKNFEVAKKIKDLTKKHATEATYLMELQLANEEKLHHQQSDTLKSNYKKYELIDGAQTDGTVRRLAARYGTKLNE</sequence>
<dbReference type="SMART" id="SM00360">
    <property type="entry name" value="RRM"/>
    <property type="match status" value="1"/>
</dbReference>
<evidence type="ECO:0000313" key="3">
    <source>
        <dbReference type="EMBL" id="KAK9061870.1"/>
    </source>
</evidence>
<dbReference type="Pfam" id="PF00076">
    <property type="entry name" value="RRM_1"/>
    <property type="match status" value="1"/>
</dbReference>